<dbReference type="InterPro" id="IPR011095">
    <property type="entry name" value="Dala_Dala_lig_C"/>
</dbReference>
<organism evidence="6 7">
    <name type="scientific">Chitinasiproducens palmae</name>
    <dbReference type="NCBI Taxonomy" id="1770053"/>
    <lineage>
        <taxon>Bacteria</taxon>
        <taxon>Pseudomonadati</taxon>
        <taxon>Pseudomonadota</taxon>
        <taxon>Betaproteobacteria</taxon>
        <taxon>Burkholderiales</taxon>
        <taxon>Burkholderiaceae</taxon>
        <taxon>Chitinasiproducens</taxon>
    </lineage>
</organism>
<evidence type="ECO:0000256" key="3">
    <source>
        <dbReference type="ARBA" id="ARBA00023211"/>
    </source>
</evidence>
<evidence type="ECO:0000313" key="7">
    <source>
        <dbReference type="Proteomes" id="UP000243719"/>
    </source>
</evidence>
<dbReference type="Pfam" id="PF07478">
    <property type="entry name" value="Dala_Dala_lig_C"/>
    <property type="match status" value="1"/>
</dbReference>
<dbReference type="STRING" id="1770053.SAMN05216551_102499"/>
<dbReference type="RefSeq" id="WP_211435304.1">
    <property type="nucleotide sequence ID" value="NZ_FNLO01000002.1"/>
</dbReference>
<proteinExistence type="inferred from homology"/>
<dbReference type="PROSITE" id="PS50975">
    <property type="entry name" value="ATP_GRASP"/>
    <property type="match status" value="1"/>
</dbReference>
<evidence type="ECO:0000256" key="2">
    <source>
        <dbReference type="ARBA" id="ARBA00022598"/>
    </source>
</evidence>
<dbReference type="Gene3D" id="3.30.470.20">
    <property type="entry name" value="ATP-grasp fold, B domain"/>
    <property type="match status" value="1"/>
</dbReference>
<dbReference type="EMBL" id="FNLO01000002">
    <property type="protein sequence ID" value="SDV47343.1"/>
    <property type="molecule type" value="Genomic_DNA"/>
</dbReference>
<keyword evidence="3" id="KW-0464">Manganese</keyword>
<dbReference type="GO" id="GO:0005524">
    <property type="term" value="F:ATP binding"/>
    <property type="evidence" value="ECO:0007669"/>
    <property type="project" value="UniProtKB-UniRule"/>
</dbReference>
<keyword evidence="2 6" id="KW-0436">Ligase</keyword>
<dbReference type="Proteomes" id="UP000243719">
    <property type="component" value="Unassembled WGS sequence"/>
</dbReference>
<dbReference type="GO" id="GO:0008716">
    <property type="term" value="F:D-alanine-D-alanine ligase activity"/>
    <property type="evidence" value="ECO:0007669"/>
    <property type="project" value="InterPro"/>
</dbReference>
<dbReference type="Gene3D" id="3.30.1490.20">
    <property type="entry name" value="ATP-grasp fold, A domain"/>
    <property type="match status" value="1"/>
</dbReference>
<feature type="domain" description="ATP-grasp" evidence="5">
    <location>
        <begin position="130"/>
        <end position="361"/>
    </location>
</feature>
<name>A0A1H2PLI4_9BURK</name>
<evidence type="ECO:0000313" key="6">
    <source>
        <dbReference type="EMBL" id="SDV47343.1"/>
    </source>
</evidence>
<dbReference type="PANTHER" id="PTHR23132:SF23">
    <property type="entry name" value="D-ALANINE--D-ALANINE LIGASE B"/>
    <property type="match status" value="1"/>
</dbReference>
<dbReference type="SUPFAM" id="SSF56059">
    <property type="entry name" value="Glutathione synthetase ATP-binding domain-like"/>
    <property type="match status" value="1"/>
</dbReference>
<dbReference type="InterPro" id="IPR013815">
    <property type="entry name" value="ATP_grasp_subdomain_1"/>
</dbReference>
<evidence type="ECO:0000259" key="5">
    <source>
        <dbReference type="PROSITE" id="PS50975"/>
    </source>
</evidence>
<dbReference type="PANTHER" id="PTHR23132">
    <property type="entry name" value="D-ALANINE--D-ALANINE LIGASE"/>
    <property type="match status" value="1"/>
</dbReference>
<keyword evidence="7" id="KW-1185">Reference proteome</keyword>
<evidence type="ECO:0000256" key="4">
    <source>
        <dbReference type="PROSITE-ProRule" id="PRU00409"/>
    </source>
</evidence>
<reference evidence="7" key="1">
    <citation type="submission" date="2016-09" db="EMBL/GenBank/DDBJ databases">
        <authorList>
            <person name="Varghese N."/>
            <person name="Submissions S."/>
        </authorList>
    </citation>
    <scope>NUCLEOTIDE SEQUENCE [LARGE SCALE GENOMIC DNA]</scope>
    <source>
        <strain evidence="7">JS23</strain>
    </source>
</reference>
<protein>
    <submittedName>
        <fullName evidence="6">D-ala D-ala ligase C-terminus</fullName>
    </submittedName>
</protein>
<keyword evidence="4" id="KW-0067">ATP-binding</keyword>
<keyword evidence="4" id="KW-0547">Nucleotide-binding</keyword>
<dbReference type="GO" id="GO:0046872">
    <property type="term" value="F:metal ion binding"/>
    <property type="evidence" value="ECO:0007669"/>
    <property type="project" value="InterPro"/>
</dbReference>
<evidence type="ECO:0000256" key="1">
    <source>
        <dbReference type="ARBA" id="ARBA00010871"/>
    </source>
</evidence>
<sequence>MAIEFIGAGDMRRVAVLYQQTAPPVFDGARKAPKPGGYADSGADIAYCLRRRGVQLVTPVATPAPGSDRDWVFPDTDAGIAHAARLGATVLWANTVLFAGHPLDSRLGDFWLVGQLPERQQCADDKYATNAALRAAGLPVAASIIVADAAGGELPAIEALDDAYLREHGLSFPLVVKPVRGRGSQGVSLVADHAALLVALRELFDSAAFGKRAIVEAYLPGEELTLTVMACPRTDRSEAARAFVLPPVRRFNHVAGIAPYNGTVAVTRNSAVLSADAAKAPAIAALVEACAAAFERVGALAPIRVDCRADADGAFRLFDLNMKPNMTGAGRPGRDDQDSLSAIAAAAIGWHYADLLEAMLAAAWRRARV</sequence>
<dbReference type="AlphaFoldDB" id="A0A1H2PLI4"/>
<accession>A0A1H2PLI4</accession>
<comment type="similarity">
    <text evidence="1">Belongs to the D-alanine--D-alanine ligase family.</text>
</comment>
<dbReference type="InterPro" id="IPR011761">
    <property type="entry name" value="ATP-grasp"/>
</dbReference>
<gene>
    <name evidence="6" type="ORF">SAMN05216551_102499</name>
</gene>